<gene>
    <name evidence="2" type="ORF">PCASD_21172</name>
</gene>
<sequence>MQSDSCQASRIGELKYPVGSAAGSWFIPGHLIIIIKSSLSLSASSQNRTHNQPRLKGTLEKTEQPNPRARFLRREAEQRRTQRTLNPILVILRFVDLRYSAPSSFSTIHAEAQLASPSD</sequence>
<evidence type="ECO:0000313" key="2">
    <source>
        <dbReference type="EMBL" id="PLW27620.1"/>
    </source>
</evidence>
<dbReference type="Proteomes" id="UP000235392">
    <property type="component" value="Unassembled WGS sequence"/>
</dbReference>
<comment type="caution">
    <text evidence="2">The sequence shown here is derived from an EMBL/GenBank/DDBJ whole genome shotgun (WGS) entry which is preliminary data.</text>
</comment>
<protein>
    <submittedName>
        <fullName evidence="2">Uncharacterized protein</fullName>
    </submittedName>
</protein>
<evidence type="ECO:0000256" key="1">
    <source>
        <dbReference type="SAM" id="MobiDB-lite"/>
    </source>
</evidence>
<dbReference type="EMBL" id="PGCI01000398">
    <property type="protein sequence ID" value="PLW27620.1"/>
    <property type="molecule type" value="Genomic_DNA"/>
</dbReference>
<name>A0A2N5TQ44_9BASI</name>
<evidence type="ECO:0000313" key="3">
    <source>
        <dbReference type="Proteomes" id="UP000235392"/>
    </source>
</evidence>
<proteinExistence type="predicted"/>
<dbReference type="AlphaFoldDB" id="A0A2N5TQ44"/>
<organism evidence="2 3">
    <name type="scientific">Puccinia coronata f. sp. avenae</name>
    <dbReference type="NCBI Taxonomy" id="200324"/>
    <lineage>
        <taxon>Eukaryota</taxon>
        <taxon>Fungi</taxon>
        <taxon>Dikarya</taxon>
        <taxon>Basidiomycota</taxon>
        <taxon>Pucciniomycotina</taxon>
        <taxon>Pucciniomycetes</taxon>
        <taxon>Pucciniales</taxon>
        <taxon>Pucciniaceae</taxon>
        <taxon>Puccinia</taxon>
    </lineage>
</organism>
<reference evidence="2 3" key="1">
    <citation type="submission" date="2017-11" db="EMBL/GenBank/DDBJ databases">
        <title>De novo assembly and phasing of dikaryotic genomes from two isolates of Puccinia coronata f. sp. avenae, the causal agent of oat crown rust.</title>
        <authorList>
            <person name="Miller M.E."/>
            <person name="Zhang Y."/>
            <person name="Omidvar V."/>
            <person name="Sperschneider J."/>
            <person name="Schwessinger B."/>
            <person name="Raley C."/>
            <person name="Palmer J.M."/>
            <person name="Garnica D."/>
            <person name="Upadhyaya N."/>
            <person name="Rathjen J."/>
            <person name="Taylor J.M."/>
            <person name="Park R.F."/>
            <person name="Dodds P.N."/>
            <person name="Hirsch C.D."/>
            <person name="Kianian S.F."/>
            <person name="Figueroa M."/>
        </authorList>
    </citation>
    <scope>NUCLEOTIDE SEQUENCE [LARGE SCALE GENOMIC DNA]</scope>
    <source>
        <strain evidence="2">12SD80</strain>
    </source>
</reference>
<accession>A0A2N5TQ44</accession>
<feature type="region of interest" description="Disordered" evidence="1">
    <location>
        <begin position="43"/>
        <end position="68"/>
    </location>
</feature>